<sequence length="254" mass="29339">IADRVVVNLHEYPSALDGHEIESYYNFRRWLNEDVSVADAVSRAAAHHVVREYNETVAVSDALSRQVKGILERNLYETARVHETPLTRYEREWPGPEADIWYQYYIFEKALVDDVHLSDVMIIPKRFLWETSHVGDEYSYDIVNAVRNLLETVHVGDGYSYETTPWAWLAGFDYRKSHEIDGTIAGEQTDYQVEIVVYYDKGHGAKVEDTTLYFEASDSCLTYASIVGDVYPIVCGVHRNTVYITYSPRVRVYT</sequence>
<organism evidence="1">
    <name type="scientific">marine sediment metagenome</name>
    <dbReference type="NCBI Taxonomy" id="412755"/>
    <lineage>
        <taxon>unclassified sequences</taxon>
        <taxon>metagenomes</taxon>
        <taxon>ecological metagenomes</taxon>
    </lineage>
</organism>
<comment type="caution">
    <text evidence="1">The sequence shown here is derived from an EMBL/GenBank/DDBJ whole genome shotgun (WGS) entry which is preliminary data.</text>
</comment>
<accession>X1HL23</accession>
<feature type="non-terminal residue" evidence="1">
    <location>
        <position position="1"/>
    </location>
</feature>
<dbReference type="AlphaFoldDB" id="X1HL23"/>
<reference evidence="1" key="1">
    <citation type="journal article" date="2014" name="Front. Microbiol.">
        <title>High frequency of phylogenetically diverse reductive dehalogenase-homologous genes in deep subseafloor sedimentary metagenomes.</title>
        <authorList>
            <person name="Kawai M."/>
            <person name="Futagami T."/>
            <person name="Toyoda A."/>
            <person name="Takaki Y."/>
            <person name="Nishi S."/>
            <person name="Hori S."/>
            <person name="Arai W."/>
            <person name="Tsubouchi T."/>
            <person name="Morono Y."/>
            <person name="Uchiyama I."/>
            <person name="Ito T."/>
            <person name="Fujiyama A."/>
            <person name="Inagaki F."/>
            <person name="Takami H."/>
        </authorList>
    </citation>
    <scope>NUCLEOTIDE SEQUENCE</scope>
    <source>
        <strain evidence="1">Expedition CK06-06</strain>
    </source>
</reference>
<name>X1HL23_9ZZZZ</name>
<dbReference type="EMBL" id="BARU01018548">
    <property type="protein sequence ID" value="GAH57765.1"/>
    <property type="molecule type" value="Genomic_DNA"/>
</dbReference>
<evidence type="ECO:0000313" key="1">
    <source>
        <dbReference type="EMBL" id="GAH57765.1"/>
    </source>
</evidence>
<gene>
    <name evidence="1" type="ORF">S03H2_30645</name>
</gene>
<protein>
    <submittedName>
        <fullName evidence="1">Uncharacterized protein</fullName>
    </submittedName>
</protein>
<proteinExistence type="predicted"/>